<sequence>MAMAALVAGDGVSSLPLFEGEVFLGDVDVFLPPGSLSSGMESQHPVFPGRKIQISHRSPASDRCPPLSVLQVISAYSTAVVEAGAVELHLVAMESKLKGVPCFWCWSAQTGLYEACLEMLNQRCLALVFDLDETLVLTNNKETFENRMEKITSDLKNSELDATTEVALCNELYRVCEDSELLKDFTKTGSREGMQF</sequence>
<dbReference type="EMBL" id="JAUUTY010000003">
    <property type="protein sequence ID" value="KAK1670594.1"/>
    <property type="molecule type" value="Genomic_DNA"/>
</dbReference>
<evidence type="ECO:0000313" key="2">
    <source>
        <dbReference type="EMBL" id="KAK1670597.1"/>
    </source>
</evidence>
<organism evidence="2 4">
    <name type="scientific">Lolium multiflorum</name>
    <name type="common">Italian ryegrass</name>
    <name type="synonym">Lolium perenne subsp. multiflorum</name>
    <dbReference type="NCBI Taxonomy" id="4521"/>
    <lineage>
        <taxon>Eukaryota</taxon>
        <taxon>Viridiplantae</taxon>
        <taxon>Streptophyta</taxon>
        <taxon>Embryophyta</taxon>
        <taxon>Tracheophyta</taxon>
        <taxon>Spermatophyta</taxon>
        <taxon>Magnoliopsida</taxon>
        <taxon>Liliopsida</taxon>
        <taxon>Poales</taxon>
        <taxon>Poaceae</taxon>
        <taxon>BOP clade</taxon>
        <taxon>Pooideae</taxon>
        <taxon>Poodae</taxon>
        <taxon>Poeae</taxon>
        <taxon>Poeae Chloroplast Group 2 (Poeae type)</taxon>
        <taxon>Loliodinae</taxon>
        <taxon>Loliinae</taxon>
        <taxon>Lolium</taxon>
    </lineage>
</organism>
<dbReference type="AlphaFoldDB" id="A0AAD8WQ71"/>
<name>A0AAD8WQ71_LOLMU</name>
<dbReference type="Proteomes" id="UP001231189">
    <property type="component" value="Unassembled WGS sequence"/>
</dbReference>
<evidence type="ECO:0000313" key="3">
    <source>
        <dbReference type="EMBL" id="KAK1670601.1"/>
    </source>
</evidence>
<accession>A0AAD8WQ71</accession>
<comment type="caution">
    <text evidence="2">The sequence shown here is derived from an EMBL/GenBank/DDBJ whole genome shotgun (WGS) entry which is preliminary data.</text>
</comment>
<proteinExistence type="predicted"/>
<protein>
    <submittedName>
        <fullName evidence="2">Uncharacterized protein</fullName>
    </submittedName>
</protein>
<dbReference type="EMBL" id="JAUUTY010000003">
    <property type="protein sequence ID" value="KAK1670597.1"/>
    <property type="molecule type" value="Genomic_DNA"/>
</dbReference>
<keyword evidence="4" id="KW-1185">Reference proteome</keyword>
<reference evidence="2" key="1">
    <citation type="submission" date="2023-07" db="EMBL/GenBank/DDBJ databases">
        <title>A chromosome-level genome assembly of Lolium multiflorum.</title>
        <authorList>
            <person name="Chen Y."/>
            <person name="Copetti D."/>
            <person name="Kolliker R."/>
            <person name="Studer B."/>
        </authorList>
    </citation>
    <scope>NUCLEOTIDE SEQUENCE</scope>
    <source>
        <strain evidence="2">02402/16</strain>
        <tissue evidence="2">Leaf</tissue>
    </source>
</reference>
<evidence type="ECO:0000313" key="1">
    <source>
        <dbReference type="EMBL" id="KAK1670594.1"/>
    </source>
</evidence>
<evidence type="ECO:0000313" key="4">
    <source>
        <dbReference type="Proteomes" id="UP001231189"/>
    </source>
</evidence>
<dbReference type="EMBL" id="JAUUTY010000003">
    <property type="protein sequence ID" value="KAK1670601.1"/>
    <property type="molecule type" value="Genomic_DNA"/>
</dbReference>
<gene>
    <name evidence="1" type="ORF">QYE76_058753</name>
    <name evidence="2" type="ORF">QYE76_058756</name>
    <name evidence="3" type="ORF">QYE76_058760</name>
</gene>